<protein>
    <submittedName>
        <fullName evidence="3">Alpha/beta hydrolase</fullName>
    </submittedName>
</protein>
<evidence type="ECO:0000259" key="2">
    <source>
        <dbReference type="Pfam" id="PF00561"/>
    </source>
</evidence>
<dbReference type="PANTHER" id="PTHR36837:SF2">
    <property type="entry name" value="POLY(3-HYDROXYALKANOATE) POLYMERASE SUBUNIT PHAC"/>
    <property type="match status" value="1"/>
</dbReference>
<dbReference type="InterPro" id="IPR051321">
    <property type="entry name" value="PHA/PHB_synthase"/>
</dbReference>
<accession>A0A545U1R9</accession>
<proteinExistence type="predicted"/>
<dbReference type="OrthoDB" id="9767934at2"/>
<dbReference type="Gene3D" id="3.40.50.1820">
    <property type="entry name" value="alpha/beta hydrolase"/>
    <property type="match status" value="1"/>
</dbReference>
<dbReference type="InterPro" id="IPR000073">
    <property type="entry name" value="AB_hydrolase_1"/>
</dbReference>
<dbReference type="Proteomes" id="UP000315252">
    <property type="component" value="Unassembled WGS sequence"/>
</dbReference>
<reference evidence="3 4" key="1">
    <citation type="submission" date="2019-06" db="EMBL/GenBank/DDBJ databases">
        <title>Whole genome sequence for Rhodospirillaceae sp. R148.</title>
        <authorList>
            <person name="Wang G."/>
        </authorList>
    </citation>
    <scope>NUCLEOTIDE SEQUENCE [LARGE SCALE GENOMIC DNA]</scope>
    <source>
        <strain evidence="3 4">R148</strain>
    </source>
</reference>
<dbReference type="EMBL" id="VHSH01000001">
    <property type="protein sequence ID" value="TQV83384.1"/>
    <property type="molecule type" value="Genomic_DNA"/>
</dbReference>
<dbReference type="PANTHER" id="PTHR36837">
    <property type="entry name" value="POLY(3-HYDROXYALKANOATE) POLYMERASE SUBUNIT PHAC"/>
    <property type="match status" value="1"/>
</dbReference>
<keyword evidence="4" id="KW-1185">Reference proteome</keyword>
<feature type="compositionally biased region" description="Basic residues" evidence="1">
    <location>
        <begin position="1"/>
        <end position="11"/>
    </location>
</feature>
<dbReference type="InterPro" id="IPR029058">
    <property type="entry name" value="AB_hydrolase_fold"/>
</dbReference>
<dbReference type="SUPFAM" id="SSF53474">
    <property type="entry name" value="alpha/beta-Hydrolases"/>
    <property type="match status" value="1"/>
</dbReference>
<feature type="region of interest" description="Disordered" evidence="1">
    <location>
        <begin position="1"/>
        <end position="23"/>
    </location>
</feature>
<sequence length="439" mass="47708">MTAATRRHPGKTPRESLPRLGPRPLPLHLAMACTTWTSSSAGLTLLKNGWPLSNPNNPASGNPENGQALGIETLLSQIEGLEGDDFNKALTQEVSARLRALLDGIQSYRSHPYRRDLEDPPSAWQEGSARLLDFGLAKHRSKRPGAKSKPAVLVVPSLINRSYVLDLSEKRSLCRWLAGQGFRPFLMDWGAPNGTEQRFGLSDYTCGYLERALDHVLSVTAGRPPVLLGYCMGGLLTLALAQRRAEDVSGLALLATPWDFHAGENALPDGQLAAVSSSCLPLASRLGYLPVDTLQSLFALLDPMAVTRKFVGFSKLDPDSQSAREFVAVEDWINDGVPLAAPVAGECLEGWYRRNLTARGEWEIDGEKVRPEHLDLPCLAIVPAQDRIVPPGSALALCKALRSVELLRPRSGHVGMVVGQQAREDTWQPLAAWLSALAT</sequence>
<evidence type="ECO:0000313" key="3">
    <source>
        <dbReference type="EMBL" id="TQV83384.1"/>
    </source>
</evidence>
<dbReference type="GO" id="GO:0016787">
    <property type="term" value="F:hydrolase activity"/>
    <property type="evidence" value="ECO:0007669"/>
    <property type="project" value="UniProtKB-KW"/>
</dbReference>
<evidence type="ECO:0000256" key="1">
    <source>
        <dbReference type="SAM" id="MobiDB-lite"/>
    </source>
</evidence>
<keyword evidence="3" id="KW-0378">Hydrolase</keyword>
<evidence type="ECO:0000313" key="4">
    <source>
        <dbReference type="Proteomes" id="UP000315252"/>
    </source>
</evidence>
<dbReference type="Pfam" id="PF00561">
    <property type="entry name" value="Abhydrolase_1"/>
    <property type="match status" value="1"/>
</dbReference>
<name>A0A545U1R9_9PROT</name>
<organism evidence="3 4">
    <name type="scientific">Denitrobaculum tricleocarpae</name>
    <dbReference type="NCBI Taxonomy" id="2591009"/>
    <lineage>
        <taxon>Bacteria</taxon>
        <taxon>Pseudomonadati</taxon>
        <taxon>Pseudomonadota</taxon>
        <taxon>Alphaproteobacteria</taxon>
        <taxon>Rhodospirillales</taxon>
        <taxon>Rhodospirillaceae</taxon>
        <taxon>Denitrobaculum</taxon>
    </lineage>
</organism>
<feature type="domain" description="AB hydrolase-1" evidence="2">
    <location>
        <begin position="150"/>
        <end position="264"/>
    </location>
</feature>
<gene>
    <name evidence="3" type="ORF">FKG95_01940</name>
</gene>
<comment type="caution">
    <text evidence="3">The sequence shown here is derived from an EMBL/GenBank/DDBJ whole genome shotgun (WGS) entry which is preliminary data.</text>
</comment>
<dbReference type="AlphaFoldDB" id="A0A545U1R9"/>